<keyword evidence="2" id="KW-1185">Reference proteome</keyword>
<sequence length="71" mass="8261">MFCMLPKQPTAIPIILEFYSNLKISRRDQRKRIFVGMWIKQQLKGCIADGSVANYLERLDNIASFNKEVDP</sequence>
<proteinExistence type="predicted"/>
<protein>
    <submittedName>
        <fullName evidence="1">Uncharacterized protein</fullName>
    </submittedName>
</protein>
<gene>
    <name evidence="1" type="ORF">J1N35_025396</name>
</gene>
<dbReference type="AlphaFoldDB" id="A0A9D3ZY83"/>
<comment type="caution">
    <text evidence="1">The sequence shown here is derived from an EMBL/GenBank/DDBJ whole genome shotgun (WGS) entry which is preliminary data.</text>
</comment>
<name>A0A9D3ZY83_9ROSI</name>
<accession>A0A9D3ZY83</accession>
<evidence type="ECO:0000313" key="1">
    <source>
        <dbReference type="EMBL" id="KAH1073068.1"/>
    </source>
</evidence>
<organism evidence="1 2">
    <name type="scientific">Gossypium stocksii</name>
    <dbReference type="NCBI Taxonomy" id="47602"/>
    <lineage>
        <taxon>Eukaryota</taxon>
        <taxon>Viridiplantae</taxon>
        <taxon>Streptophyta</taxon>
        <taxon>Embryophyta</taxon>
        <taxon>Tracheophyta</taxon>
        <taxon>Spermatophyta</taxon>
        <taxon>Magnoliopsida</taxon>
        <taxon>eudicotyledons</taxon>
        <taxon>Gunneridae</taxon>
        <taxon>Pentapetalae</taxon>
        <taxon>rosids</taxon>
        <taxon>malvids</taxon>
        <taxon>Malvales</taxon>
        <taxon>Malvaceae</taxon>
        <taxon>Malvoideae</taxon>
        <taxon>Gossypium</taxon>
    </lineage>
</organism>
<reference evidence="1 2" key="1">
    <citation type="journal article" date="2021" name="Plant Biotechnol. J.">
        <title>Multi-omics assisted identification of the key and species-specific regulatory components of drought-tolerant mechanisms in Gossypium stocksii.</title>
        <authorList>
            <person name="Yu D."/>
            <person name="Ke L."/>
            <person name="Zhang D."/>
            <person name="Wu Y."/>
            <person name="Sun Y."/>
            <person name="Mei J."/>
            <person name="Sun J."/>
            <person name="Sun Y."/>
        </authorList>
    </citation>
    <scope>NUCLEOTIDE SEQUENCE [LARGE SCALE GENOMIC DNA]</scope>
    <source>
        <strain evidence="2">cv. E1</strain>
        <tissue evidence="1">Leaf</tissue>
    </source>
</reference>
<evidence type="ECO:0000313" key="2">
    <source>
        <dbReference type="Proteomes" id="UP000828251"/>
    </source>
</evidence>
<dbReference type="EMBL" id="JAIQCV010000008">
    <property type="protein sequence ID" value="KAH1073068.1"/>
    <property type="molecule type" value="Genomic_DNA"/>
</dbReference>
<dbReference type="Proteomes" id="UP000828251">
    <property type="component" value="Unassembled WGS sequence"/>
</dbReference>